<accession>A0ACD3AVL4</accession>
<dbReference type="Proteomes" id="UP000308600">
    <property type="component" value="Unassembled WGS sequence"/>
</dbReference>
<proteinExistence type="predicted"/>
<evidence type="ECO:0000313" key="1">
    <source>
        <dbReference type="EMBL" id="TFK69865.1"/>
    </source>
</evidence>
<gene>
    <name evidence="1" type="ORF">BDN72DRAFT_583507</name>
</gene>
<organism evidence="1 2">
    <name type="scientific">Pluteus cervinus</name>
    <dbReference type="NCBI Taxonomy" id="181527"/>
    <lineage>
        <taxon>Eukaryota</taxon>
        <taxon>Fungi</taxon>
        <taxon>Dikarya</taxon>
        <taxon>Basidiomycota</taxon>
        <taxon>Agaricomycotina</taxon>
        <taxon>Agaricomycetes</taxon>
        <taxon>Agaricomycetidae</taxon>
        <taxon>Agaricales</taxon>
        <taxon>Pluteineae</taxon>
        <taxon>Pluteaceae</taxon>
        <taxon>Pluteus</taxon>
    </lineage>
</organism>
<dbReference type="EMBL" id="ML208323">
    <property type="protein sequence ID" value="TFK69865.1"/>
    <property type="molecule type" value="Genomic_DNA"/>
</dbReference>
<name>A0ACD3AVL4_9AGAR</name>
<protein>
    <submittedName>
        <fullName evidence="1">Uncharacterized protein</fullName>
    </submittedName>
</protein>
<evidence type="ECO:0000313" key="2">
    <source>
        <dbReference type="Proteomes" id="UP000308600"/>
    </source>
</evidence>
<sequence length="310" mass="34998">MSQVTPRLESVLLSFPTELLVEVVKNLTCLDILHARVTCKRLYEVTKSLLVWRHVVAQEPRQRLWLERPINTYTSEELEGLALRRLSVEFGYDNLIKGAQPHQRTISVSYDIGRTKLVPGGRWLLVTTLRGGIFYYDLDCEDVGPNVLIPEGSTQCIMRIAIDVDVSSPYLKFNLAFWVSRYCPPINNANPCLNVWEIRLLLDDTGRGIGLEGNCRAKFSGGFHGPYSNIVLCGKYIAHGVDRPLTERILGFSPWTMDHEYDRSYYCRQIPGFGGHGLALLPNGQLFFLAESHAVLYPRVSTASGEPLKL</sequence>
<keyword evidence="2" id="KW-1185">Reference proteome</keyword>
<reference evidence="1 2" key="1">
    <citation type="journal article" date="2019" name="Nat. Ecol. Evol.">
        <title>Megaphylogeny resolves global patterns of mushroom evolution.</title>
        <authorList>
            <person name="Varga T."/>
            <person name="Krizsan K."/>
            <person name="Foldi C."/>
            <person name="Dima B."/>
            <person name="Sanchez-Garcia M."/>
            <person name="Sanchez-Ramirez S."/>
            <person name="Szollosi G.J."/>
            <person name="Szarkandi J.G."/>
            <person name="Papp V."/>
            <person name="Albert L."/>
            <person name="Andreopoulos W."/>
            <person name="Angelini C."/>
            <person name="Antonin V."/>
            <person name="Barry K.W."/>
            <person name="Bougher N.L."/>
            <person name="Buchanan P."/>
            <person name="Buyck B."/>
            <person name="Bense V."/>
            <person name="Catcheside P."/>
            <person name="Chovatia M."/>
            <person name="Cooper J."/>
            <person name="Damon W."/>
            <person name="Desjardin D."/>
            <person name="Finy P."/>
            <person name="Geml J."/>
            <person name="Haridas S."/>
            <person name="Hughes K."/>
            <person name="Justo A."/>
            <person name="Karasinski D."/>
            <person name="Kautmanova I."/>
            <person name="Kiss B."/>
            <person name="Kocsube S."/>
            <person name="Kotiranta H."/>
            <person name="LaButti K.M."/>
            <person name="Lechner B.E."/>
            <person name="Liimatainen K."/>
            <person name="Lipzen A."/>
            <person name="Lukacs Z."/>
            <person name="Mihaltcheva S."/>
            <person name="Morgado L.N."/>
            <person name="Niskanen T."/>
            <person name="Noordeloos M.E."/>
            <person name="Ohm R.A."/>
            <person name="Ortiz-Santana B."/>
            <person name="Ovrebo C."/>
            <person name="Racz N."/>
            <person name="Riley R."/>
            <person name="Savchenko A."/>
            <person name="Shiryaev A."/>
            <person name="Soop K."/>
            <person name="Spirin V."/>
            <person name="Szebenyi C."/>
            <person name="Tomsovsky M."/>
            <person name="Tulloss R.E."/>
            <person name="Uehling J."/>
            <person name="Grigoriev I.V."/>
            <person name="Vagvolgyi C."/>
            <person name="Papp T."/>
            <person name="Martin F.M."/>
            <person name="Miettinen O."/>
            <person name="Hibbett D.S."/>
            <person name="Nagy L.G."/>
        </authorList>
    </citation>
    <scope>NUCLEOTIDE SEQUENCE [LARGE SCALE GENOMIC DNA]</scope>
    <source>
        <strain evidence="1 2">NL-1719</strain>
    </source>
</reference>